<feature type="domain" description="Methyltransferase" evidence="9">
    <location>
        <begin position="73"/>
        <end position="211"/>
    </location>
</feature>
<keyword evidence="10" id="KW-0489">Methyltransferase</keyword>
<comment type="similarity">
    <text evidence="3">Belongs to the methyltransferase superfamily. Arsenite methyltransferase family.</text>
</comment>
<evidence type="ECO:0000256" key="5">
    <source>
        <dbReference type="ARBA" id="ARBA00034545"/>
    </source>
</evidence>
<dbReference type="InterPro" id="IPR029063">
    <property type="entry name" value="SAM-dependent_MTases_sf"/>
</dbReference>
<dbReference type="NCBIfam" id="NF008823">
    <property type="entry name" value="PRK11873.1"/>
    <property type="match status" value="1"/>
</dbReference>
<gene>
    <name evidence="10" type="ORF">GX426_06050</name>
</gene>
<dbReference type="EMBL" id="JAAYUN010000098">
    <property type="protein sequence ID" value="NLJ22653.1"/>
    <property type="molecule type" value="Genomic_DNA"/>
</dbReference>
<organism evidence="10 11">
    <name type="scientific">Methanothrix soehngenii</name>
    <name type="common">Methanosaeta concilii</name>
    <dbReference type="NCBI Taxonomy" id="2223"/>
    <lineage>
        <taxon>Archaea</taxon>
        <taxon>Methanobacteriati</taxon>
        <taxon>Methanobacteriota</taxon>
        <taxon>Stenosarchaea group</taxon>
        <taxon>Methanomicrobia</taxon>
        <taxon>Methanotrichales</taxon>
        <taxon>Methanotrichaceae</taxon>
        <taxon>Methanothrix</taxon>
    </lineage>
</organism>
<dbReference type="Proteomes" id="UP000544742">
    <property type="component" value="Unassembled WGS sequence"/>
</dbReference>
<comment type="caution">
    <text evidence="10">The sequence shown here is derived from an EMBL/GenBank/DDBJ whole genome shotgun (WGS) entry which is preliminary data.</text>
</comment>
<reference evidence="10 11" key="1">
    <citation type="journal article" date="2020" name="Biotechnol. Biofuels">
        <title>New insights from the biogas microbiome by comprehensive genome-resolved metagenomics of nearly 1600 species originating from multiple anaerobic digesters.</title>
        <authorList>
            <person name="Campanaro S."/>
            <person name="Treu L."/>
            <person name="Rodriguez-R L.M."/>
            <person name="Kovalovszki A."/>
            <person name="Ziels R.M."/>
            <person name="Maus I."/>
            <person name="Zhu X."/>
            <person name="Kougias P.G."/>
            <person name="Basile A."/>
            <person name="Luo G."/>
            <person name="Schluter A."/>
            <person name="Konstantinidis K.T."/>
            <person name="Angelidaki I."/>
        </authorList>
    </citation>
    <scope>NUCLEOTIDE SEQUENCE [LARGE SCALE GENOMIC DNA]</scope>
    <source>
        <strain evidence="10">AS27yjCOA_157</strain>
    </source>
</reference>
<sequence length="275" mass="29254">MNDSEIKVLVKESYGKIARTEGSCCPTKGSCCGTLPPEEISKNIGYSEEEMNAVPQGANLGLGCGNPIALASIKEGETVLDLGSGAGFDSFLAANRVGPTGKVIGVDMTPEMINRARENADKGSYSNVQFVPGELEDLPVDDNSMDAVISNCVINLVPDKKKVFKEVFRVLKPGGRLMVSDLVLRQKLPLSIENSIEGYVGCISGAVMKDVYLDAIGSAGFGDVEVIEESPFSLDFFVSDSTDQAIDQSPKMSAEEVNGFADSVSSIKVRAIKPR</sequence>
<evidence type="ECO:0000256" key="4">
    <source>
        <dbReference type="ARBA" id="ARBA00034521"/>
    </source>
</evidence>
<dbReference type="GO" id="GO:0030791">
    <property type="term" value="F:arsenite methyltransferase activity"/>
    <property type="evidence" value="ECO:0007669"/>
    <property type="project" value="UniProtKB-EC"/>
</dbReference>
<evidence type="ECO:0000256" key="1">
    <source>
        <dbReference type="ARBA" id="ARBA00022679"/>
    </source>
</evidence>
<dbReference type="InterPro" id="IPR026669">
    <property type="entry name" value="Arsenite_MeTrfase-like"/>
</dbReference>
<evidence type="ECO:0000313" key="10">
    <source>
        <dbReference type="EMBL" id="NLJ22653.1"/>
    </source>
</evidence>
<evidence type="ECO:0000256" key="8">
    <source>
        <dbReference type="ARBA" id="ARBA00048428"/>
    </source>
</evidence>
<dbReference type="SUPFAM" id="SSF53335">
    <property type="entry name" value="S-adenosyl-L-methionine-dependent methyltransferases"/>
    <property type="match status" value="1"/>
</dbReference>
<dbReference type="CDD" id="cd02440">
    <property type="entry name" value="AdoMet_MTases"/>
    <property type="match status" value="1"/>
</dbReference>
<comment type="catalytic activity">
    <reaction evidence="7">
        <text>arsenic triglutathione + 2 [thioredoxin]-dithiol + 2 S-adenosyl-L-methionine + H2O = dimethylarsinous acid + 2 [thioredoxin]-disulfide + 3 glutathione + 2 S-adenosyl-L-homocysteine + 2 H(+)</text>
        <dbReference type="Rhea" id="RHEA:69464"/>
        <dbReference type="Rhea" id="RHEA-COMP:10698"/>
        <dbReference type="Rhea" id="RHEA-COMP:10700"/>
        <dbReference type="ChEBI" id="CHEBI:15377"/>
        <dbReference type="ChEBI" id="CHEBI:15378"/>
        <dbReference type="ChEBI" id="CHEBI:23808"/>
        <dbReference type="ChEBI" id="CHEBI:29950"/>
        <dbReference type="ChEBI" id="CHEBI:50058"/>
        <dbReference type="ChEBI" id="CHEBI:57856"/>
        <dbReference type="ChEBI" id="CHEBI:57925"/>
        <dbReference type="ChEBI" id="CHEBI:59789"/>
        <dbReference type="ChEBI" id="CHEBI:183640"/>
        <dbReference type="EC" id="2.1.1.137"/>
    </reaction>
</comment>
<evidence type="ECO:0000256" key="7">
    <source>
        <dbReference type="ARBA" id="ARBA00047943"/>
    </source>
</evidence>
<dbReference type="PANTHER" id="PTHR43675:SF8">
    <property type="entry name" value="ARSENITE METHYLTRANSFERASE"/>
    <property type="match status" value="1"/>
</dbReference>
<dbReference type="InterPro" id="IPR025714">
    <property type="entry name" value="Methyltranfer_dom"/>
</dbReference>
<dbReference type="GO" id="GO:0032259">
    <property type="term" value="P:methylation"/>
    <property type="evidence" value="ECO:0007669"/>
    <property type="project" value="UniProtKB-KW"/>
</dbReference>
<comment type="catalytic activity">
    <reaction evidence="8">
        <text>arsenic triglutathione + 3 [thioredoxin]-dithiol + 3 S-adenosyl-L-methionine = trimethylarsine + 3 [thioredoxin]-disulfide + 3 glutathione + 3 S-adenosyl-L-homocysteine + 3 H(+)</text>
        <dbReference type="Rhea" id="RHEA:69432"/>
        <dbReference type="Rhea" id="RHEA-COMP:10698"/>
        <dbReference type="Rhea" id="RHEA-COMP:10700"/>
        <dbReference type="ChEBI" id="CHEBI:15378"/>
        <dbReference type="ChEBI" id="CHEBI:27130"/>
        <dbReference type="ChEBI" id="CHEBI:29950"/>
        <dbReference type="ChEBI" id="CHEBI:50058"/>
        <dbReference type="ChEBI" id="CHEBI:57856"/>
        <dbReference type="ChEBI" id="CHEBI:57925"/>
        <dbReference type="ChEBI" id="CHEBI:59789"/>
        <dbReference type="ChEBI" id="CHEBI:183640"/>
        <dbReference type="EC" id="2.1.1.137"/>
    </reaction>
</comment>
<accession>A0A7K4AI66</accession>
<evidence type="ECO:0000259" key="9">
    <source>
        <dbReference type="Pfam" id="PF13847"/>
    </source>
</evidence>
<evidence type="ECO:0000256" key="3">
    <source>
        <dbReference type="ARBA" id="ARBA00034487"/>
    </source>
</evidence>
<evidence type="ECO:0000256" key="2">
    <source>
        <dbReference type="ARBA" id="ARBA00022691"/>
    </source>
</evidence>
<comment type="catalytic activity">
    <reaction evidence="6">
        <text>arsenic triglutathione + [thioredoxin]-dithiol + S-adenosyl-L-methionine + 2 H2O = methylarsonous acid + [thioredoxin]-disulfide + 3 glutathione + S-adenosyl-L-homocysteine + H(+)</text>
        <dbReference type="Rhea" id="RHEA:69460"/>
        <dbReference type="Rhea" id="RHEA-COMP:10698"/>
        <dbReference type="Rhea" id="RHEA-COMP:10700"/>
        <dbReference type="ChEBI" id="CHEBI:15377"/>
        <dbReference type="ChEBI" id="CHEBI:15378"/>
        <dbReference type="ChEBI" id="CHEBI:17826"/>
        <dbReference type="ChEBI" id="CHEBI:29950"/>
        <dbReference type="ChEBI" id="CHEBI:50058"/>
        <dbReference type="ChEBI" id="CHEBI:57856"/>
        <dbReference type="ChEBI" id="CHEBI:57925"/>
        <dbReference type="ChEBI" id="CHEBI:59789"/>
        <dbReference type="ChEBI" id="CHEBI:183640"/>
        <dbReference type="EC" id="2.1.1.137"/>
    </reaction>
</comment>
<dbReference type="Gene3D" id="3.40.50.150">
    <property type="entry name" value="Vaccinia Virus protein VP39"/>
    <property type="match status" value="1"/>
</dbReference>
<evidence type="ECO:0000256" key="6">
    <source>
        <dbReference type="ARBA" id="ARBA00047941"/>
    </source>
</evidence>
<keyword evidence="1 10" id="KW-0808">Transferase</keyword>
<protein>
    <recommendedName>
        <fullName evidence="5">Arsenite methyltransferase</fullName>
        <ecNumber evidence="4">2.1.1.137</ecNumber>
    </recommendedName>
</protein>
<dbReference type="PANTHER" id="PTHR43675">
    <property type="entry name" value="ARSENITE METHYLTRANSFERASE"/>
    <property type="match status" value="1"/>
</dbReference>
<keyword evidence="2" id="KW-0949">S-adenosyl-L-methionine</keyword>
<evidence type="ECO:0000313" key="11">
    <source>
        <dbReference type="Proteomes" id="UP000544742"/>
    </source>
</evidence>
<dbReference type="AlphaFoldDB" id="A0A7K4AI66"/>
<proteinExistence type="inferred from homology"/>
<dbReference type="EC" id="2.1.1.137" evidence="4"/>
<dbReference type="Pfam" id="PF13847">
    <property type="entry name" value="Methyltransf_31"/>
    <property type="match status" value="1"/>
</dbReference>
<name>A0A7K4AI66_METSH</name>